<name>A0A494TMQ5_SPHPE</name>
<keyword evidence="2" id="KW-1185">Reference proteome</keyword>
<protein>
    <submittedName>
        <fullName evidence="1">Uncharacterized protein</fullName>
    </submittedName>
</protein>
<dbReference type="EMBL" id="CP032829">
    <property type="protein sequence ID" value="AYJ86728.1"/>
    <property type="molecule type" value="Genomic_DNA"/>
</dbReference>
<dbReference type="Proteomes" id="UP000276254">
    <property type="component" value="Chromosome"/>
</dbReference>
<dbReference type="KEGG" id="spha:D3Y57_13115"/>
<organism evidence="1 2">
    <name type="scientific">Sphingomonas paeninsulae</name>
    <dbReference type="NCBI Taxonomy" id="2319844"/>
    <lineage>
        <taxon>Bacteria</taxon>
        <taxon>Pseudomonadati</taxon>
        <taxon>Pseudomonadota</taxon>
        <taxon>Alphaproteobacteria</taxon>
        <taxon>Sphingomonadales</taxon>
        <taxon>Sphingomonadaceae</taxon>
        <taxon>Sphingomonas</taxon>
    </lineage>
</organism>
<gene>
    <name evidence="1" type="ORF">D3Y57_13115</name>
</gene>
<dbReference type="AlphaFoldDB" id="A0A494TMQ5"/>
<accession>A0A494TMQ5</accession>
<evidence type="ECO:0000313" key="2">
    <source>
        <dbReference type="Proteomes" id="UP000276254"/>
    </source>
</evidence>
<proteinExistence type="predicted"/>
<evidence type="ECO:0000313" key="1">
    <source>
        <dbReference type="EMBL" id="AYJ86728.1"/>
    </source>
</evidence>
<reference evidence="1 2" key="1">
    <citation type="submission" date="2018-09" db="EMBL/GenBank/DDBJ databases">
        <title>Sphingomonas peninsula sp. nov., isolated from fildes peninsula, Antarctic soil.</title>
        <authorList>
            <person name="Yingchao G."/>
        </authorList>
    </citation>
    <scope>NUCLEOTIDE SEQUENCE [LARGE SCALE GENOMIC DNA]</scope>
    <source>
        <strain evidence="1 2">YZ-8</strain>
    </source>
</reference>
<sequence>MPVVAVEVESVGDFVSVGADVVALSVGADGEVSVGDVVSVGAVPVVVPLGAPVAPMVEGVEPVVA</sequence>